<dbReference type="Proteomes" id="UP000308836">
    <property type="component" value="Unassembled WGS sequence"/>
</dbReference>
<organism evidence="1 2">
    <name type="scientific">Dubosiella muris</name>
    <dbReference type="NCBI Taxonomy" id="3038133"/>
    <lineage>
        <taxon>Bacteria</taxon>
        <taxon>Bacillati</taxon>
        <taxon>Bacillota</taxon>
        <taxon>Erysipelotrichia</taxon>
        <taxon>Erysipelotrichales</taxon>
        <taxon>Erysipelotrichaceae</taxon>
        <taxon>Dubosiella</taxon>
    </lineage>
</organism>
<keyword evidence="2" id="KW-1185">Reference proteome</keyword>
<protein>
    <submittedName>
        <fullName evidence="1">Uncharacterized protein</fullName>
    </submittedName>
</protein>
<gene>
    <name evidence="1" type="ORF">E5336_01210</name>
</gene>
<sequence>MKRKRNPALIELMLVIVFFSLASLILLQMFAKAFTLSKQNIALANGQILLEDLMNQWMADPATPVAQDGVYRFNEEMNLDPDGRYLLCVERSETETLASITLTLQEQETTLIDFHTTISKEESK</sequence>
<proteinExistence type="predicted"/>
<reference evidence="1" key="1">
    <citation type="submission" date="2019-04" db="EMBL/GenBank/DDBJ databases">
        <title>Microbes associate with the intestines of laboratory mice.</title>
        <authorList>
            <person name="Navarre W."/>
            <person name="Wong E."/>
            <person name="Huang K."/>
            <person name="Tropini C."/>
            <person name="Ng K."/>
            <person name="Yu B."/>
        </authorList>
    </citation>
    <scope>NUCLEOTIDE SEQUENCE</scope>
    <source>
        <strain evidence="1">NM09_H32</strain>
    </source>
</reference>
<name>A0AC61RAG8_9FIRM</name>
<evidence type="ECO:0000313" key="1">
    <source>
        <dbReference type="EMBL" id="TGY67062.1"/>
    </source>
</evidence>
<comment type="caution">
    <text evidence="1">The sequence shown here is derived from an EMBL/GenBank/DDBJ whole genome shotgun (WGS) entry which is preliminary data.</text>
</comment>
<evidence type="ECO:0000313" key="2">
    <source>
        <dbReference type="Proteomes" id="UP000308836"/>
    </source>
</evidence>
<dbReference type="EMBL" id="SRYG01000002">
    <property type="protein sequence ID" value="TGY67062.1"/>
    <property type="molecule type" value="Genomic_DNA"/>
</dbReference>
<accession>A0AC61RAG8</accession>